<proteinExistence type="predicted"/>
<protein>
    <submittedName>
        <fullName evidence="1">Uncharacterized protein</fullName>
    </submittedName>
</protein>
<reference evidence="1 2" key="1">
    <citation type="submission" date="2024-05" db="EMBL/GenBank/DDBJ databases">
        <title>Genome sequencing and assembly of Indian major carp, Cirrhinus mrigala (Hamilton, 1822).</title>
        <authorList>
            <person name="Mohindra V."/>
            <person name="Chowdhury L.M."/>
            <person name="Lal K."/>
            <person name="Jena J.K."/>
        </authorList>
    </citation>
    <scope>NUCLEOTIDE SEQUENCE [LARGE SCALE GENOMIC DNA]</scope>
    <source>
        <strain evidence="1">CM1030</strain>
        <tissue evidence="1">Blood</tissue>
    </source>
</reference>
<dbReference type="EMBL" id="JAMKFB020000007">
    <property type="protein sequence ID" value="KAL0188844.1"/>
    <property type="molecule type" value="Genomic_DNA"/>
</dbReference>
<comment type="caution">
    <text evidence="1">The sequence shown here is derived from an EMBL/GenBank/DDBJ whole genome shotgun (WGS) entry which is preliminary data.</text>
</comment>
<dbReference type="Proteomes" id="UP001529510">
    <property type="component" value="Unassembled WGS sequence"/>
</dbReference>
<dbReference type="AlphaFoldDB" id="A0ABD0QRK0"/>
<sequence>VMARPCLWPVMAAFTTTLCSMSFSTLLASTMNRPVVTVTITSKSSGTTSLR</sequence>
<feature type="non-terminal residue" evidence="1">
    <location>
        <position position="1"/>
    </location>
</feature>
<feature type="non-terminal residue" evidence="1">
    <location>
        <position position="51"/>
    </location>
</feature>
<name>A0ABD0QRK0_CIRMR</name>
<gene>
    <name evidence="1" type="ORF">M9458_015943</name>
</gene>
<organism evidence="1 2">
    <name type="scientific">Cirrhinus mrigala</name>
    <name type="common">Mrigala</name>
    <dbReference type="NCBI Taxonomy" id="683832"/>
    <lineage>
        <taxon>Eukaryota</taxon>
        <taxon>Metazoa</taxon>
        <taxon>Chordata</taxon>
        <taxon>Craniata</taxon>
        <taxon>Vertebrata</taxon>
        <taxon>Euteleostomi</taxon>
        <taxon>Actinopterygii</taxon>
        <taxon>Neopterygii</taxon>
        <taxon>Teleostei</taxon>
        <taxon>Ostariophysi</taxon>
        <taxon>Cypriniformes</taxon>
        <taxon>Cyprinidae</taxon>
        <taxon>Labeoninae</taxon>
        <taxon>Labeonini</taxon>
        <taxon>Cirrhinus</taxon>
    </lineage>
</organism>
<evidence type="ECO:0000313" key="2">
    <source>
        <dbReference type="Proteomes" id="UP001529510"/>
    </source>
</evidence>
<keyword evidence="2" id="KW-1185">Reference proteome</keyword>
<accession>A0ABD0QRK0</accession>
<evidence type="ECO:0000313" key="1">
    <source>
        <dbReference type="EMBL" id="KAL0188844.1"/>
    </source>
</evidence>